<proteinExistence type="predicted"/>
<dbReference type="Proteomes" id="UP000241167">
    <property type="component" value="Unassembled WGS sequence"/>
</dbReference>
<organism evidence="1 2">
    <name type="scientific">Allosphingosinicella deserti</name>
    <dbReference type="NCBI Taxonomy" id="2116704"/>
    <lineage>
        <taxon>Bacteria</taxon>
        <taxon>Pseudomonadati</taxon>
        <taxon>Pseudomonadota</taxon>
        <taxon>Alphaproteobacteria</taxon>
        <taxon>Sphingomonadales</taxon>
        <taxon>Sphingomonadaceae</taxon>
        <taxon>Allosphingosinicella</taxon>
    </lineage>
</organism>
<accession>A0A2P7QM22</accession>
<dbReference type="PROSITE" id="PS51257">
    <property type="entry name" value="PROKAR_LIPOPROTEIN"/>
    <property type="match status" value="1"/>
</dbReference>
<dbReference type="RefSeq" id="WP_106514199.1">
    <property type="nucleotide sequence ID" value="NZ_PXYI01000005.1"/>
</dbReference>
<protein>
    <recommendedName>
        <fullName evidence="3">Lipoprotein</fullName>
    </recommendedName>
</protein>
<dbReference type="AlphaFoldDB" id="A0A2P7QM22"/>
<evidence type="ECO:0000313" key="2">
    <source>
        <dbReference type="Proteomes" id="UP000241167"/>
    </source>
</evidence>
<evidence type="ECO:0000313" key="1">
    <source>
        <dbReference type="EMBL" id="PSJ39001.1"/>
    </source>
</evidence>
<keyword evidence="2" id="KW-1185">Reference proteome</keyword>
<dbReference type="OrthoDB" id="7597376at2"/>
<dbReference type="EMBL" id="PXYI01000005">
    <property type="protein sequence ID" value="PSJ39001.1"/>
    <property type="molecule type" value="Genomic_DNA"/>
</dbReference>
<name>A0A2P7QM22_9SPHN</name>
<sequence length="86" mass="9171">MRILFALPLLGLAACNVQNDEGNDQVRLQYNQQRVEDAASDAADAAKDVAKGIGNVAESTGAAIKDEVGDIDVDVDVTRNRADEKK</sequence>
<evidence type="ECO:0008006" key="3">
    <source>
        <dbReference type="Google" id="ProtNLM"/>
    </source>
</evidence>
<reference evidence="1 2" key="1">
    <citation type="submission" date="2018-03" db="EMBL/GenBank/DDBJ databases">
        <title>The draft genome of Sphingosinicella sp. GL-C-18.</title>
        <authorList>
            <person name="Liu L."/>
            <person name="Li L."/>
            <person name="Liang L."/>
            <person name="Zhang X."/>
            <person name="Wang T."/>
        </authorList>
    </citation>
    <scope>NUCLEOTIDE SEQUENCE [LARGE SCALE GENOMIC DNA]</scope>
    <source>
        <strain evidence="1 2">GL-C-18</strain>
    </source>
</reference>
<gene>
    <name evidence="1" type="ORF">C7I55_17025</name>
</gene>
<comment type="caution">
    <text evidence="1">The sequence shown here is derived from an EMBL/GenBank/DDBJ whole genome shotgun (WGS) entry which is preliminary data.</text>
</comment>